<organism evidence="1 2">
    <name type="scientific">Rhododendron molle</name>
    <name type="common">Chinese azalea</name>
    <name type="synonym">Azalea mollis</name>
    <dbReference type="NCBI Taxonomy" id="49168"/>
    <lineage>
        <taxon>Eukaryota</taxon>
        <taxon>Viridiplantae</taxon>
        <taxon>Streptophyta</taxon>
        <taxon>Embryophyta</taxon>
        <taxon>Tracheophyta</taxon>
        <taxon>Spermatophyta</taxon>
        <taxon>Magnoliopsida</taxon>
        <taxon>eudicotyledons</taxon>
        <taxon>Gunneridae</taxon>
        <taxon>Pentapetalae</taxon>
        <taxon>asterids</taxon>
        <taxon>Ericales</taxon>
        <taxon>Ericaceae</taxon>
        <taxon>Ericoideae</taxon>
        <taxon>Rhodoreae</taxon>
        <taxon>Rhododendron</taxon>
    </lineage>
</organism>
<keyword evidence="2" id="KW-1185">Reference proteome</keyword>
<protein>
    <submittedName>
        <fullName evidence="1">Uncharacterized protein</fullName>
    </submittedName>
</protein>
<gene>
    <name evidence="1" type="ORF">RHMOL_Rhmol08G0033200</name>
</gene>
<reference evidence="1" key="1">
    <citation type="submission" date="2022-02" db="EMBL/GenBank/DDBJ databases">
        <title>Plant Genome Project.</title>
        <authorList>
            <person name="Zhang R.-G."/>
        </authorList>
    </citation>
    <scope>NUCLEOTIDE SEQUENCE</scope>
    <source>
        <strain evidence="1">AT1</strain>
    </source>
</reference>
<comment type="caution">
    <text evidence="1">The sequence shown here is derived from an EMBL/GenBank/DDBJ whole genome shotgun (WGS) entry which is preliminary data.</text>
</comment>
<name>A0ACC0MJA9_RHOML</name>
<proteinExistence type="predicted"/>
<sequence>MGNCFGWKSTDPSTSNTNPITTRPSTPGTSNGYTNDVGFSATSSSAGQSQFSAVTGDDANNGEILATANLKVYSFADLKTATQNFKSNSVLGIGGFGTVFKGWVDEKTLEPAKFGTGLTVAIKKLNSESVQGFQEWQSEVNFLGRLLHPNLVKLLGYCREDQEMLLVYEFMQKGSLENHLFRRNSSMEPLSWDLRIKIAIAAARGLAFLHSSEKQIIYRDFKASNILLDGLGPSGENSHVSTRIMGTYGYAAPEYIATGHLYVKSDVYGFGVVLLEILTGLRALDNKRPPGQQNLIDWTKPQLSKRKLKPIMDPRIEGQYTPKAALQAAHLTLKCLEGEPRNRPHMREVLEVLEQIDAMKIKPKVPRNNSTDSSSHRHGYQPSHHRY</sequence>
<dbReference type="EMBL" id="CM046395">
    <property type="protein sequence ID" value="KAI8541055.1"/>
    <property type="molecule type" value="Genomic_DNA"/>
</dbReference>
<dbReference type="Proteomes" id="UP001062846">
    <property type="component" value="Chromosome 8"/>
</dbReference>
<accession>A0ACC0MJA9</accession>
<evidence type="ECO:0000313" key="2">
    <source>
        <dbReference type="Proteomes" id="UP001062846"/>
    </source>
</evidence>
<evidence type="ECO:0000313" key="1">
    <source>
        <dbReference type="EMBL" id="KAI8541055.1"/>
    </source>
</evidence>